<feature type="site" description="Interaction with tRNA" evidence="10">
    <location>
        <position position="128"/>
    </location>
</feature>
<dbReference type="Gene3D" id="3.40.50.620">
    <property type="entry name" value="HUPs"/>
    <property type="match status" value="1"/>
</dbReference>
<keyword evidence="7 10" id="KW-0694">RNA-binding</keyword>
<feature type="region of interest" description="Interaction with tRNA" evidence="10">
    <location>
        <begin position="305"/>
        <end position="306"/>
    </location>
</feature>
<feature type="region of interest" description="Interaction with tRNA" evidence="10">
    <location>
        <begin position="149"/>
        <end position="151"/>
    </location>
</feature>
<dbReference type="FunFam" id="2.40.30.10:FF:000023">
    <property type="entry name" value="tRNA-specific 2-thiouridylase MnmA"/>
    <property type="match status" value="1"/>
</dbReference>
<feature type="binding site" evidence="10">
    <location>
        <position position="38"/>
    </location>
    <ligand>
        <name>ATP</name>
        <dbReference type="ChEBI" id="CHEBI:30616"/>
    </ligand>
</feature>
<comment type="subcellular location">
    <subcellularLocation>
        <location evidence="10">Cytoplasm</location>
    </subcellularLocation>
</comment>
<dbReference type="GO" id="GO:0103016">
    <property type="term" value="F:tRNA-uridine 2-sulfurtransferase activity"/>
    <property type="evidence" value="ECO:0007669"/>
    <property type="project" value="UniProtKB-EC"/>
</dbReference>
<proteinExistence type="inferred from homology"/>
<dbReference type="InterPro" id="IPR023382">
    <property type="entry name" value="MnmA-like_central_sf"/>
</dbReference>
<evidence type="ECO:0000313" key="13">
    <source>
        <dbReference type="EMBL" id="KKP55240.1"/>
    </source>
</evidence>
<dbReference type="GO" id="GO:0002143">
    <property type="term" value="P:tRNA wobble position uridine thiolation"/>
    <property type="evidence" value="ECO:0007669"/>
    <property type="project" value="TreeGrafter"/>
</dbReference>
<evidence type="ECO:0000256" key="8">
    <source>
        <dbReference type="ARBA" id="ARBA00023157"/>
    </source>
</evidence>
<dbReference type="Pfam" id="PF20259">
    <property type="entry name" value="tRNA_Me_trans_M"/>
    <property type="match status" value="1"/>
</dbReference>
<evidence type="ECO:0000259" key="12">
    <source>
        <dbReference type="Pfam" id="PF20259"/>
    </source>
</evidence>
<dbReference type="InterPro" id="IPR004506">
    <property type="entry name" value="MnmA-like"/>
</dbReference>
<dbReference type="PANTHER" id="PTHR11933">
    <property type="entry name" value="TRNA 5-METHYLAMINOMETHYL-2-THIOURIDYLATE -METHYLTRANSFERASE"/>
    <property type="match status" value="1"/>
</dbReference>
<dbReference type="NCBIfam" id="NF001138">
    <property type="entry name" value="PRK00143.1"/>
    <property type="match status" value="1"/>
</dbReference>
<comment type="function">
    <text evidence="10">Catalyzes the 2-thiolation of uridine at the wobble position (U34) of tRNA, leading to the formation of s(2)U34.</text>
</comment>
<dbReference type="Pfam" id="PF03054">
    <property type="entry name" value="tRNA_Me_trans"/>
    <property type="match status" value="1"/>
</dbReference>
<sequence>MITGSKKKVLLGMSGGVDSSVAAFLLQKEGYDVIGVTMKLHKDSNNDGGCCSINAVEDARRVANKLGIQFHVFNMEEEFKKYVIDYFIKEYEAGRTPNPCIACNRYIKFGALLDKAKSLGIDYVATGHYAIIEKSNDRYILKMAKDDTKDQSYVLYNLTQEQLSKTLFPLGKYKKKEIREIAKKIGLQVASKPDSQEICFVEDNDHFNFINQNSTKPITKGEIVDIKGNVLGYHEGITKYTIGQRKGLGISLGKPMFVVDIDAENNRIVLGSNEDLLIKELDVTDINWISINKLENKIKVKAKIRYKAKEETATVTPIDNNRIKVIFDTPQRAVTPGQSIVFYQNDNVVGGGIIS</sequence>
<evidence type="ECO:0000256" key="10">
    <source>
        <dbReference type="HAMAP-Rule" id="MF_00144"/>
    </source>
</evidence>
<dbReference type="Gene3D" id="2.40.30.10">
    <property type="entry name" value="Translation factors"/>
    <property type="match status" value="1"/>
</dbReference>
<dbReference type="InterPro" id="IPR046884">
    <property type="entry name" value="MnmA-like_central"/>
</dbReference>
<keyword evidence="1 10" id="KW-0963">Cytoplasm</keyword>
<dbReference type="CDD" id="cd01998">
    <property type="entry name" value="MnmA_TRMU-like"/>
    <property type="match status" value="1"/>
</dbReference>
<feature type="active site" description="Cysteine persulfide intermediate" evidence="10">
    <location>
        <position position="199"/>
    </location>
</feature>
<keyword evidence="8" id="KW-1015">Disulfide bond</keyword>
<comment type="caution">
    <text evidence="10">Lacks conserved residue(s) required for the propagation of feature annotation.</text>
</comment>
<feature type="site" description="Interaction with tRNA" evidence="10">
    <location>
        <position position="338"/>
    </location>
</feature>
<evidence type="ECO:0000313" key="14">
    <source>
        <dbReference type="Proteomes" id="UP000034488"/>
    </source>
</evidence>
<dbReference type="FunFam" id="2.30.30.280:FF:000001">
    <property type="entry name" value="tRNA-specific 2-thiouridylase MnmA"/>
    <property type="match status" value="1"/>
</dbReference>
<dbReference type="EMBL" id="LBPI01000003">
    <property type="protein sequence ID" value="KKP55240.1"/>
    <property type="molecule type" value="Genomic_DNA"/>
</dbReference>
<keyword evidence="3 10" id="KW-0808">Transferase</keyword>
<dbReference type="SUPFAM" id="SSF52402">
    <property type="entry name" value="Adenine nucleotide alpha hydrolases-like"/>
    <property type="match status" value="1"/>
</dbReference>
<evidence type="ECO:0000256" key="3">
    <source>
        <dbReference type="ARBA" id="ARBA00022679"/>
    </source>
</evidence>
<comment type="similarity">
    <text evidence="10">Belongs to the MnmA/TRMU family.</text>
</comment>
<evidence type="ECO:0000259" key="11">
    <source>
        <dbReference type="Pfam" id="PF20258"/>
    </source>
</evidence>
<dbReference type="NCBIfam" id="TIGR00420">
    <property type="entry name" value="trmU"/>
    <property type="match status" value="1"/>
</dbReference>
<evidence type="ECO:0000256" key="2">
    <source>
        <dbReference type="ARBA" id="ARBA00022555"/>
    </source>
</evidence>
<evidence type="ECO:0000256" key="7">
    <source>
        <dbReference type="ARBA" id="ARBA00022884"/>
    </source>
</evidence>
<dbReference type="GO" id="GO:0000049">
    <property type="term" value="F:tRNA binding"/>
    <property type="evidence" value="ECO:0007669"/>
    <property type="project" value="UniProtKB-KW"/>
</dbReference>
<organism evidence="13 14">
    <name type="scientific">candidate division WS6 bacterium GW2011_GWB1_33_6</name>
    <dbReference type="NCBI Taxonomy" id="1619088"/>
    <lineage>
        <taxon>Bacteria</taxon>
        <taxon>Candidatus Dojkabacteria</taxon>
    </lineage>
</organism>
<dbReference type="PANTHER" id="PTHR11933:SF5">
    <property type="entry name" value="MITOCHONDRIAL TRNA-SPECIFIC 2-THIOURIDYLASE 1"/>
    <property type="match status" value="1"/>
</dbReference>
<reference evidence="13 14" key="1">
    <citation type="journal article" date="2015" name="Nature">
        <title>rRNA introns, odd ribosomes, and small enigmatic genomes across a large radiation of phyla.</title>
        <authorList>
            <person name="Brown C.T."/>
            <person name="Hug L.A."/>
            <person name="Thomas B.C."/>
            <person name="Sharon I."/>
            <person name="Castelle C.J."/>
            <person name="Singh A."/>
            <person name="Wilkins M.J."/>
            <person name="Williams K.H."/>
            <person name="Banfield J.F."/>
        </authorList>
    </citation>
    <scope>NUCLEOTIDE SEQUENCE [LARGE SCALE GENOMIC DNA]</scope>
</reference>
<dbReference type="HAMAP" id="MF_00144">
    <property type="entry name" value="tRNA_thiouridyl_MnmA"/>
    <property type="match status" value="1"/>
</dbReference>
<comment type="catalytic activity">
    <reaction evidence="9 10">
        <text>S-sulfanyl-L-cysteinyl-[protein] + uridine(34) in tRNA + AH2 + ATP = 2-thiouridine(34) in tRNA + L-cysteinyl-[protein] + A + AMP + diphosphate + H(+)</text>
        <dbReference type="Rhea" id="RHEA:47032"/>
        <dbReference type="Rhea" id="RHEA-COMP:10131"/>
        <dbReference type="Rhea" id="RHEA-COMP:11726"/>
        <dbReference type="Rhea" id="RHEA-COMP:11727"/>
        <dbReference type="Rhea" id="RHEA-COMP:11728"/>
        <dbReference type="ChEBI" id="CHEBI:13193"/>
        <dbReference type="ChEBI" id="CHEBI:15378"/>
        <dbReference type="ChEBI" id="CHEBI:17499"/>
        <dbReference type="ChEBI" id="CHEBI:29950"/>
        <dbReference type="ChEBI" id="CHEBI:30616"/>
        <dbReference type="ChEBI" id="CHEBI:33019"/>
        <dbReference type="ChEBI" id="CHEBI:61963"/>
        <dbReference type="ChEBI" id="CHEBI:65315"/>
        <dbReference type="ChEBI" id="CHEBI:87170"/>
        <dbReference type="ChEBI" id="CHEBI:456215"/>
        <dbReference type="EC" id="2.8.1.13"/>
    </reaction>
</comment>
<feature type="binding site" evidence="10">
    <location>
        <position position="127"/>
    </location>
    <ligand>
        <name>ATP</name>
        <dbReference type="ChEBI" id="CHEBI:30616"/>
    </ligand>
</feature>
<dbReference type="Gene3D" id="2.30.30.280">
    <property type="entry name" value="Adenine nucleotide alpha hydrolases-like domains"/>
    <property type="match status" value="1"/>
</dbReference>
<feature type="domain" description="tRNA-specific 2-thiouridylase MnmA-like central" evidence="12">
    <location>
        <begin position="209"/>
        <end position="271"/>
    </location>
</feature>
<dbReference type="FunFam" id="3.40.50.620:FF:000115">
    <property type="entry name" value="tRNA-specific 2-thiouridylase MnmA"/>
    <property type="match status" value="1"/>
</dbReference>
<dbReference type="GO" id="GO:0005737">
    <property type="term" value="C:cytoplasm"/>
    <property type="evidence" value="ECO:0007669"/>
    <property type="project" value="UniProtKB-SubCell"/>
</dbReference>
<evidence type="ECO:0000256" key="4">
    <source>
        <dbReference type="ARBA" id="ARBA00022694"/>
    </source>
</evidence>
<name>A0A0G0CW35_9BACT</name>
<evidence type="ECO:0000256" key="5">
    <source>
        <dbReference type="ARBA" id="ARBA00022741"/>
    </source>
</evidence>
<protein>
    <recommendedName>
        <fullName evidence="10">tRNA-specific 2-thiouridylase MnmA</fullName>
        <ecNumber evidence="10">2.8.1.13</ecNumber>
    </recommendedName>
</protein>
<evidence type="ECO:0000256" key="6">
    <source>
        <dbReference type="ARBA" id="ARBA00022840"/>
    </source>
</evidence>
<feature type="active site" description="Nucleophile" evidence="10">
    <location>
        <position position="103"/>
    </location>
</feature>
<keyword evidence="5 10" id="KW-0547">Nucleotide-binding</keyword>
<dbReference type="GO" id="GO:0005524">
    <property type="term" value="F:ATP binding"/>
    <property type="evidence" value="ECO:0007669"/>
    <property type="project" value="UniProtKB-KW"/>
</dbReference>
<accession>A0A0G0CW35</accession>
<keyword evidence="4 10" id="KW-0819">tRNA processing</keyword>
<dbReference type="PATRIC" id="fig|1619088.3.peg.185"/>
<comment type="caution">
    <text evidence="13">The sequence shown here is derived from an EMBL/GenBank/DDBJ whole genome shotgun (WGS) entry which is preliminary data.</text>
</comment>
<gene>
    <name evidence="10" type="primary">mnmA</name>
    <name evidence="13" type="ORF">UR47_C0003G0016</name>
</gene>
<keyword evidence="2 10" id="KW-0820">tRNA-binding</keyword>
<keyword evidence="6 10" id="KW-0067">ATP-binding</keyword>
<evidence type="ECO:0000256" key="9">
    <source>
        <dbReference type="ARBA" id="ARBA00051542"/>
    </source>
</evidence>
<feature type="domain" description="tRNA-specific 2-thiouridylase MnmA-like C-terminal" evidence="11">
    <location>
        <begin position="279"/>
        <end position="354"/>
    </location>
</feature>
<dbReference type="InterPro" id="IPR014729">
    <property type="entry name" value="Rossmann-like_a/b/a_fold"/>
</dbReference>
<feature type="binding site" evidence="10">
    <location>
        <begin position="12"/>
        <end position="19"/>
    </location>
    <ligand>
        <name>ATP</name>
        <dbReference type="ChEBI" id="CHEBI:30616"/>
    </ligand>
</feature>
<dbReference type="InterPro" id="IPR046885">
    <property type="entry name" value="MnmA-like_C"/>
</dbReference>
<dbReference type="EC" id="2.8.1.13" evidence="10"/>
<dbReference type="Proteomes" id="UP000034488">
    <property type="component" value="Unassembled WGS sequence"/>
</dbReference>
<evidence type="ECO:0000256" key="1">
    <source>
        <dbReference type="ARBA" id="ARBA00022490"/>
    </source>
</evidence>
<dbReference type="AlphaFoldDB" id="A0A0G0CW35"/>
<dbReference type="Pfam" id="PF20258">
    <property type="entry name" value="tRNA_Me_trans_C"/>
    <property type="match status" value="1"/>
</dbReference>